<comment type="caution">
    <text evidence="7">The sequence shown here is derived from an EMBL/GenBank/DDBJ whole genome shotgun (WGS) entry which is preliminary data.</text>
</comment>
<sequence length="355" mass="40543">MVQKSIKKDKFKNYYGSLIFMFLLIAITFYLLFKDTSITSLIPVINTINPIYLFIAFSMMCLFIIFEAYVIYIILKNLNIKVPFKKCIGYSFIGFYFSAITPSSSGGQPAQVYYMKKDNINISYSSLTLLIIAIVYQSVMLLYGLLMYLFKYTFIINNIRGIKWLLIYGVMINVFIIGFIFAAIFSKNLVGKFIKFIVELLSKFKIIKNTEYTLSKIDVHLDEYANGANYIKNNPLLIVKVLIVTVLQITAMYLVPYFIYKSFGLNTYGIIDVLSIQALLTIAVSSLPLPGAVGASESSFMILFKIFFSKELLLSAMLLSRVISFYAFLLLSSIITIIIHIKVNGRLKIQHSHLY</sequence>
<accession>A0A084JFZ0</accession>
<dbReference type="Proteomes" id="UP000028542">
    <property type="component" value="Unassembled WGS sequence"/>
</dbReference>
<keyword evidence="8" id="KW-1185">Reference proteome</keyword>
<keyword evidence="6" id="KW-0808">Transferase</keyword>
<dbReference type="NCBIfam" id="TIGR00374">
    <property type="entry name" value="flippase-like domain"/>
    <property type="match status" value="1"/>
</dbReference>
<evidence type="ECO:0000256" key="5">
    <source>
        <dbReference type="ARBA" id="ARBA00023136"/>
    </source>
</evidence>
<feature type="transmembrane region" description="Helical" evidence="6">
    <location>
        <begin position="51"/>
        <end position="75"/>
    </location>
</feature>
<feature type="transmembrane region" description="Helical" evidence="6">
    <location>
        <begin position="162"/>
        <end position="185"/>
    </location>
</feature>
<proteinExistence type="inferred from homology"/>
<evidence type="ECO:0000256" key="1">
    <source>
        <dbReference type="ARBA" id="ARBA00004651"/>
    </source>
</evidence>
<dbReference type="Pfam" id="PF03706">
    <property type="entry name" value="LPG_synthase_TM"/>
    <property type="match status" value="1"/>
</dbReference>
<feature type="transmembrane region" description="Helical" evidence="6">
    <location>
        <begin position="12"/>
        <end position="31"/>
    </location>
</feature>
<dbReference type="PANTHER" id="PTHR37693">
    <property type="entry name" value="PHOSPHATIDYLGLYCEROL LYSYLTRANSFERASE"/>
    <property type="match status" value="1"/>
</dbReference>
<keyword evidence="2" id="KW-1003">Cell membrane</keyword>
<dbReference type="PANTHER" id="PTHR37693:SF1">
    <property type="entry name" value="INTEGRAL MEMBRANE PROTEIN"/>
    <property type="match status" value="1"/>
</dbReference>
<keyword evidence="6" id="KW-0443">Lipid metabolism</keyword>
<keyword evidence="3 6" id="KW-0812">Transmembrane</keyword>
<dbReference type="EC" id="2.3.2.3" evidence="6"/>
<feature type="transmembrane region" description="Helical" evidence="6">
    <location>
        <begin position="87"/>
        <end position="104"/>
    </location>
</feature>
<feature type="transmembrane region" description="Helical" evidence="6">
    <location>
        <begin position="237"/>
        <end position="259"/>
    </location>
</feature>
<organism evidence="7 8">
    <name type="scientific">Clostridium sulfidigenes</name>
    <dbReference type="NCBI Taxonomy" id="318464"/>
    <lineage>
        <taxon>Bacteria</taxon>
        <taxon>Bacillati</taxon>
        <taxon>Bacillota</taxon>
        <taxon>Clostridia</taxon>
        <taxon>Eubacteriales</taxon>
        <taxon>Clostridiaceae</taxon>
        <taxon>Clostridium</taxon>
    </lineage>
</organism>
<evidence type="ECO:0000256" key="3">
    <source>
        <dbReference type="ARBA" id="ARBA00022692"/>
    </source>
</evidence>
<evidence type="ECO:0000256" key="2">
    <source>
        <dbReference type="ARBA" id="ARBA00022475"/>
    </source>
</evidence>
<dbReference type="eggNOG" id="COG0392">
    <property type="taxonomic scope" value="Bacteria"/>
</dbReference>
<protein>
    <recommendedName>
        <fullName evidence="6">Phosphatidylglycerol lysyltransferase</fullName>
        <ecNumber evidence="6">2.3.2.3</ecNumber>
    </recommendedName>
    <alternativeName>
        <fullName evidence="6">Lysylphosphatidylglycerol synthase</fullName>
    </alternativeName>
</protein>
<keyword evidence="5 6" id="KW-0472">Membrane</keyword>
<comment type="similarity">
    <text evidence="6">Belongs to the LPG synthase family.</text>
</comment>
<reference evidence="7 8" key="1">
    <citation type="submission" date="2014-07" db="EMBL/GenBank/DDBJ databases">
        <title>Draft genome of Clostridium sulfidigenes 113A isolated from sediments associated with methane hydrate from Krishna Godavari basin.</title>
        <authorList>
            <person name="Honkalas V.S."/>
            <person name="Dabir A.P."/>
            <person name="Arora P."/>
            <person name="Dhakephalkar P.K."/>
        </authorList>
    </citation>
    <scope>NUCLEOTIDE SEQUENCE [LARGE SCALE GENOMIC DNA]</scope>
    <source>
        <strain evidence="7 8">113A</strain>
    </source>
</reference>
<evidence type="ECO:0000313" key="8">
    <source>
        <dbReference type="Proteomes" id="UP000028542"/>
    </source>
</evidence>
<comment type="subcellular location">
    <subcellularLocation>
        <location evidence="1 6">Cell membrane</location>
        <topology evidence="1 6">Multi-pass membrane protein</topology>
    </subcellularLocation>
</comment>
<dbReference type="AlphaFoldDB" id="A0A084JFZ0"/>
<evidence type="ECO:0000256" key="6">
    <source>
        <dbReference type="RuleBase" id="RU363042"/>
    </source>
</evidence>
<dbReference type="GO" id="GO:0006629">
    <property type="term" value="P:lipid metabolic process"/>
    <property type="evidence" value="ECO:0007669"/>
    <property type="project" value="UniProtKB-KW"/>
</dbReference>
<evidence type="ECO:0000256" key="4">
    <source>
        <dbReference type="ARBA" id="ARBA00022989"/>
    </source>
</evidence>
<evidence type="ECO:0000313" key="7">
    <source>
        <dbReference type="EMBL" id="KEZ87874.1"/>
    </source>
</evidence>
<feature type="transmembrane region" description="Helical" evidence="6">
    <location>
        <begin position="271"/>
        <end position="293"/>
    </location>
</feature>
<feature type="transmembrane region" description="Helical" evidence="6">
    <location>
        <begin position="124"/>
        <end position="150"/>
    </location>
</feature>
<dbReference type="GO" id="GO:0050071">
    <property type="term" value="F:phosphatidylglycerol lysyltransferase activity"/>
    <property type="evidence" value="ECO:0007669"/>
    <property type="project" value="UniProtKB-EC"/>
</dbReference>
<dbReference type="STRING" id="318464.IO99_04145"/>
<name>A0A084JFZ0_9CLOT</name>
<comment type="catalytic activity">
    <reaction evidence="6">
        <text>L-lysyl-tRNA(Lys) + a 1,2-diacyl-sn-glycero-3-phospho-(1'-sn-glycerol) = a 1,2-diacyl-sn-glycero-3-phospho-1'-(3'-O-L-lysyl)-sn-glycerol + tRNA(Lys)</text>
        <dbReference type="Rhea" id="RHEA:10668"/>
        <dbReference type="Rhea" id="RHEA-COMP:9696"/>
        <dbReference type="Rhea" id="RHEA-COMP:9697"/>
        <dbReference type="ChEBI" id="CHEBI:64716"/>
        <dbReference type="ChEBI" id="CHEBI:75792"/>
        <dbReference type="ChEBI" id="CHEBI:78442"/>
        <dbReference type="ChEBI" id="CHEBI:78529"/>
        <dbReference type="EC" id="2.3.2.3"/>
    </reaction>
</comment>
<dbReference type="EMBL" id="JPMD01000007">
    <property type="protein sequence ID" value="KEZ87874.1"/>
    <property type="molecule type" value="Genomic_DNA"/>
</dbReference>
<gene>
    <name evidence="6" type="primary">mprF</name>
    <name evidence="7" type="ORF">IO99_04145</name>
</gene>
<dbReference type="GO" id="GO:0046677">
    <property type="term" value="P:response to antibiotic"/>
    <property type="evidence" value="ECO:0007669"/>
    <property type="project" value="UniProtKB-KW"/>
</dbReference>
<keyword evidence="6" id="KW-0046">Antibiotic resistance</keyword>
<dbReference type="InterPro" id="IPR022791">
    <property type="entry name" value="L-PG_synthase/AglD"/>
</dbReference>
<keyword evidence="4 6" id="KW-1133">Transmembrane helix</keyword>
<comment type="function">
    <text evidence="6">Catalyzes the transfer of a lysyl group from L-lysyl-tRNA(Lys) to membrane-bound phosphatidylglycerol (PG), which produces lysylphosphatidylglycerol (LPG), a major component of the bacterial membrane with a positive net charge. LPG synthesis contributes to bacterial virulence as it is involved in the resistance mechanism against cationic antimicrobial peptides (CAMP) produces by the host's immune system (defensins, cathelicidins) and by the competing microorganisms.</text>
</comment>
<dbReference type="GO" id="GO:0005886">
    <property type="term" value="C:plasma membrane"/>
    <property type="evidence" value="ECO:0007669"/>
    <property type="project" value="UniProtKB-SubCell"/>
</dbReference>
<feature type="transmembrane region" description="Helical" evidence="6">
    <location>
        <begin position="313"/>
        <end position="339"/>
    </location>
</feature>